<evidence type="ECO:0000256" key="6">
    <source>
        <dbReference type="ARBA" id="ARBA00023014"/>
    </source>
</evidence>
<keyword evidence="6 8" id="KW-0411">Iron-sulfur</keyword>
<keyword evidence="5 8" id="KW-0408">Iron</keyword>
<dbReference type="GO" id="GO:0005506">
    <property type="term" value="F:iron ion binding"/>
    <property type="evidence" value="ECO:0007669"/>
    <property type="project" value="UniProtKB-UniRule"/>
</dbReference>
<evidence type="ECO:0000256" key="3">
    <source>
        <dbReference type="ARBA" id="ARBA00022723"/>
    </source>
</evidence>
<dbReference type="Proteomes" id="UP000184111">
    <property type="component" value="Unassembled WGS sequence"/>
</dbReference>
<dbReference type="GO" id="GO:0051538">
    <property type="term" value="F:3 iron, 4 sulfur cluster binding"/>
    <property type="evidence" value="ECO:0007669"/>
    <property type="project" value="UniProtKB-KW"/>
</dbReference>
<keyword evidence="4 8" id="KW-0249">Electron transport</keyword>
<reference evidence="9 10" key="1">
    <citation type="submission" date="2016-11" db="EMBL/GenBank/DDBJ databases">
        <authorList>
            <person name="Jaros S."/>
            <person name="Januszkiewicz K."/>
            <person name="Wedrychowicz H."/>
        </authorList>
    </citation>
    <scope>NUCLEOTIDE SEQUENCE [LARGE SCALE GENOMIC DNA]</scope>
    <source>
        <strain evidence="9 10">CGMCC 4.2025</strain>
    </source>
</reference>
<organism evidence="9 10">
    <name type="scientific">Actinacidiphila paucisporea</name>
    <dbReference type="NCBI Taxonomy" id="310782"/>
    <lineage>
        <taxon>Bacteria</taxon>
        <taxon>Bacillati</taxon>
        <taxon>Actinomycetota</taxon>
        <taxon>Actinomycetes</taxon>
        <taxon>Kitasatosporales</taxon>
        <taxon>Streptomycetaceae</taxon>
        <taxon>Actinacidiphila</taxon>
    </lineage>
</organism>
<dbReference type="EMBL" id="FRBI01000025">
    <property type="protein sequence ID" value="SHN20711.1"/>
    <property type="molecule type" value="Genomic_DNA"/>
</dbReference>
<sequence length="71" mass="7915">MSMRVTVNRELCVGSGNCVATLQEVFDQDDRDGLVWLRVAEPPESLRELVEKAVQLCPVGAIEAERRTTAR</sequence>
<comment type="cofactor">
    <cofactor evidence="1">
        <name>[3Fe-4S] cluster</name>
        <dbReference type="ChEBI" id="CHEBI:21137"/>
    </cofactor>
</comment>
<keyword evidence="10" id="KW-1185">Reference proteome</keyword>
<dbReference type="SUPFAM" id="SSF54862">
    <property type="entry name" value="4Fe-4S ferredoxins"/>
    <property type="match status" value="1"/>
</dbReference>
<gene>
    <name evidence="9" type="ORF">SAMN05216499_12585</name>
</gene>
<dbReference type="AlphaFoldDB" id="A0A1M7PTP6"/>
<evidence type="ECO:0000256" key="2">
    <source>
        <dbReference type="ARBA" id="ARBA00022448"/>
    </source>
</evidence>
<dbReference type="PANTHER" id="PTHR36923:SF3">
    <property type="entry name" value="FERREDOXIN"/>
    <property type="match status" value="1"/>
</dbReference>
<keyword evidence="3 8" id="KW-0479">Metal-binding</keyword>
<evidence type="ECO:0000256" key="1">
    <source>
        <dbReference type="ARBA" id="ARBA00001927"/>
    </source>
</evidence>
<comment type="function">
    <text evidence="8">Ferredoxins are iron-sulfur proteins that transfer electrons in a wide variety of metabolic reactions.</text>
</comment>
<dbReference type="Gene3D" id="3.30.70.20">
    <property type="match status" value="1"/>
</dbReference>
<dbReference type="PANTHER" id="PTHR36923">
    <property type="entry name" value="FERREDOXIN"/>
    <property type="match status" value="1"/>
</dbReference>
<dbReference type="GO" id="GO:0009055">
    <property type="term" value="F:electron transfer activity"/>
    <property type="evidence" value="ECO:0007669"/>
    <property type="project" value="UniProtKB-UniRule"/>
</dbReference>
<name>A0A1M7PTP6_9ACTN</name>
<accession>A0A1M7PTP6</accession>
<proteinExistence type="predicted"/>
<evidence type="ECO:0000313" key="10">
    <source>
        <dbReference type="Proteomes" id="UP000184111"/>
    </source>
</evidence>
<dbReference type="PRINTS" id="PR00352">
    <property type="entry name" value="3FE4SFRDOXIN"/>
</dbReference>
<evidence type="ECO:0000256" key="5">
    <source>
        <dbReference type="ARBA" id="ARBA00023004"/>
    </source>
</evidence>
<dbReference type="Pfam" id="PF13459">
    <property type="entry name" value="Fer4_15"/>
    <property type="match status" value="1"/>
</dbReference>
<evidence type="ECO:0000256" key="7">
    <source>
        <dbReference type="ARBA" id="ARBA00023291"/>
    </source>
</evidence>
<dbReference type="InterPro" id="IPR051269">
    <property type="entry name" value="Fe-S_cluster_ET"/>
</dbReference>
<evidence type="ECO:0000313" key="9">
    <source>
        <dbReference type="EMBL" id="SHN20711.1"/>
    </source>
</evidence>
<evidence type="ECO:0000256" key="8">
    <source>
        <dbReference type="RuleBase" id="RU368020"/>
    </source>
</evidence>
<dbReference type="STRING" id="310782.SAMN05216499_12585"/>
<protein>
    <recommendedName>
        <fullName evidence="8">Ferredoxin</fullName>
    </recommendedName>
</protein>
<keyword evidence="7" id="KW-0003">3Fe-4S</keyword>
<dbReference type="InterPro" id="IPR001080">
    <property type="entry name" value="3Fe4S_ferredoxin"/>
</dbReference>
<evidence type="ECO:0000256" key="4">
    <source>
        <dbReference type="ARBA" id="ARBA00022982"/>
    </source>
</evidence>
<keyword evidence="2 8" id="KW-0813">Transport</keyword>